<keyword evidence="5" id="KW-1185">Reference proteome</keyword>
<dbReference type="Pfam" id="PF19314">
    <property type="entry name" value="DUF5917"/>
    <property type="match status" value="1"/>
</dbReference>
<dbReference type="EMBL" id="PUHQ01000016">
    <property type="protein sequence ID" value="KAG0664078.1"/>
    <property type="molecule type" value="Genomic_DNA"/>
</dbReference>
<dbReference type="Proteomes" id="UP000777482">
    <property type="component" value="Unassembled WGS sequence"/>
</dbReference>
<evidence type="ECO:0000256" key="2">
    <source>
        <dbReference type="SAM" id="MobiDB-lite"/>
    </source>
</evidence>
<feature type="compositionally biased region" description="Low complexity" evidence="2">
    <location>
        <begin position="1155"/>
        <end position="1164"/>
    </location>
</feature>
<feature type="compositionally biased region" description="Low complexity" evidence="2">
    <location>
        <begin position="993"/>
        <end position="1011"/>
    </location>
</feature>
<reference evidence="4 5" key="1">
    <citation type="submission" date="2020-11" db="EMBL/GenBank/DDBJ databases">
        <title>Kefir isolates.</title>
        <authorList>
            <person name="Marcisauskas S."/>
            <person name="Kim Y."/>
            <person name="Blasche S."/>
        </authorList>
    </citation>
    <scope>NUCLEOTIDE SEQUENCE [LARGE SCALE GENOMIC DNA]</scope>
    <source>
        <strain evidence="4 5">KR</strain>
    </source>
</reference>
<dbReference type="Pfam" id="PF10257">
    <property type="entry name" value="RAI16-like"/>
    <property type="match status" value="1"/>
</dbReference>
<feature type="region of interest" description="Disordered" evidence="2">
    <location>
        <begin position="960"/>
        <end position="1107"/>
    </location>
</feature>
<feature type="region of interest" description="Disordered" evidence="2">
    <location>
        <begin position="1"/>
        <end position="20"/>
    </location>
</feature>
<dbReference type="AlphaFoldDB" id="A0A9P7B7C8"/>
<evidence type="ECO:0000313" key="5">
    <source>
        <dbReference type="Proteomes" id="UP000777482"/>
    </source>
</evidence>
<dbReference type="InterPro" id="IPR045668">
    <property type="entry name" value="FHIP_KELAA_motif"/>
</dbReference>
<evidence type="ECO:0000259" key="3">
    <source>
        <dbReference type="Pfam" id="PF19314"/>
    </source>
</evidence>
<dbReference type="PANTHER" id="PTHR21705:SF11">
    <property type="entry name" value="FHIP FAMILY PROTEIN CG3558"/>
    <property type="match status" value="1"/>
</dbReference>
<dbReference type="OrthoDB" id="5350595at2759"/>
<evidence type="ECO:0000313" key="4">
    <source>
        <dbReference type="EMBL" id="KAG0664078.1"/>
    </source>
</evidence>
<feature type="compositionally biased region" description="Acidic residues" evidence="2">
    <location>
        <begin position="1144"/>
        <end position="1153"/>
    </location>
</feature>
<feature type="domain" description="FHF complex subunit HOOK-interacting protein C-terminal" evidence="3">
    <location>
        <begin position="836"/>
        <end position="946"/>
    </location>
</feature>
<name>A0A9P7B7C8_RHOMI</name>
<feature type="compositionally biased region" description="Pro residues" evidence="2">
    <location>
        <begin position="966"/>
        <end position="979"/>
    </location>
</feature>
<feature type="compositionally biased region" description="Basic and acidic residues" evidence="2">
    <location>
        <begin position="1079"/>
        <end position="1091"/>
    </location>
</feature>
<feature type="compositionally biased region" description="Polar residues" evidence="2">
    <location>
        <begin position="1026"/>
        <end position="1035"/>
    </location>
</feature>
<gene>
    <name evidence="4" type="ORF">C6P46_001939</name>
</gene>
<sequence length="1232" mass="131226">MWSKVAKLASPAPRKPAARLDAPIPAEQLFHRLRRVLDPDDAAAASSSSARAAEVERLLDALLQVLRAEEAQSETPPLGEALELLLENNSLGSLVDLVLDHGGDPALRAVLLRWYAEAIDRLDAAWLSHSAVNKPLTKLIGTCLSLGVDSEHELDFVTLLCVVSERIRSTPDLLPVFFRRRRASRERVADPTLSTRIAADFDPPLSPTLSQASTSENSFAFSASQAVGTLPSVVAAEHDCAVFSALVRYLHREGDLGEAARTGLLALIDVACSQTSLSFPQAPLSAFGGISDERRRSIASSPASATTPVGERDLVLALAEWILDSDLADVLGASLGALYGALPSKLVVRPVDDSSAAAAAVASAAAAPGGMVLGGMGALQEDEDAEITARRREEEDEALQNQGYGISGTTEFTRALDHFLRLFEFAQEVVERCGAVSSRYGFTVDGSRSPDMAADSPRRQQQLVLAAIASTITTAIRLSFLQSVFYPSLLECSETDGSVVAVLTYLEAVLEVLHDNSDFAAVVLAFLTGDDSRVEIPPAVARLRTSKLRSSPAASKHNRRRSQGLLLLDRPVVRPATATSSTDYYVSSDRFGLRDLLGANISSTHAATAAAALKLFMTILTKHDRWSLTLLDVELDDYATAFPAVPFASLPAAPDEVNSSSERASSDDDEFVYPVRTLSPPRRQNLCASVPPTPLSALRPLLEVGSSSSRIGKEVSADPLDVLLSLVGETTPSYDRRGGGESELVATGFQNYLRDAEAKLAREPGFRRGLVSLADVSESELSSTTCSSPRSPLLQGGNARIGDKRTASITHHELATTRTGRRHRLTAASSSSSSSPVVSSLLAALSAFFSHPPDVNLALTEAIATLALSPYRALDPWCLPNEVVPSTPFPNGGRRSTLFVAPDQLPTLAQSDSVLAILQALSGGIAEYRRRIPKFDDYLDDRRKGLFFADNLADALEGIDLASDPTPAPPPPPLEPSPLQPAAKASSMTAGLASFFSPRRRPSPAAHSRSPSTPPPPANAFSTPSRASTTAGSSTHQHRPSQLRRSASDESLVAPLSPSPITRLGNEAPEARGAGAGSRRLEELVDEDRQRQQRQRSTPTAGPASPFAAHYRETGSVQVEPILVATPSQVRMRGGTEVKTLGGEVDDEEDGDDGPGASPSRRLSPFPPPNRSIDEAPTPAVTDASPRGRGTVSLSTLLDNVIVLEEFVKELAAVVYVRRAVGIDPVRRVDTD</sequence>
<accession>A0A9P7B7C8</accession>
<dbReference type="InterPro" id="IPR045669">
    <property type="entry name" value="FHIP_C"/>
</dbReference>
<comment type="caution">
    <text evidence="4">The sequence shown here is derived from an EMBL/GenBank/DDBJ whole genome shotgun (WGS) entry which is preliminary data.</text>
</comment>
<dbReference type="Pfam" id="PF19311">
    <property type="entry name" value="KELAA"/>
    <property type="match status" value="1"/>
</dbReference>
<feature type="region of interest" description="Disordered" evidence="2">
    <location>
        <begin position="1128"/>
        <end position="1189"/>
    </location>
</feature>
<evidence type="ECO:0000256" key="1">
    <source>
        <dbReference type="ARBA" id="ARBA00024336"/>
    </source>
</evidence>
<dbReference type="PANTHER" id="PTHR21705">
    <property type="entry name" value="RAI16 PROTEIN-RELATED"/>
    <property type="match status" value="1"/>
</dbReference>
<comment type="similarity">
    <text evidence="1">Belongs to the FHIP family.</text>
</comment>
<dbReference type="InterPro" id="IPR019384">
    <property type="entry name" value="FHIP"/>
</dbReference>
<organism evidence="4 5">
    <name type="scientific">Rhodotorula mucilaginosa</name>
    <name type="common">Yeast</name>
    <name type="synonym">Rhodotorula rubra</name>
    <dbReference type="NCBI Taxonomy" id="5537"/>
    <lineage>
        <taxon>Eukaryota</taxon>
        <taxon>Fungi</taxon>
        <taxon>Dikarya</taxon>
        <taxon>Basidiomycota</taxon>
        <taxon>Pucciniomycotina</taxon>
        <taxon>Microbotryomycetes</taxon>
        <taxon>Sporidiobolales</taxon>
        <taxon>Sporidiobolaceae</taxon>
        <taxon>Rhodotorula</taxon>
    </lineage>
</organism>
<proteinExistence type="inferred from homology"/>
<protein>
    <recommendedName>
        <fullName evidence="3">FHF complex subunit HOOK-interacting protein C-terminal domain-containing protein</fullName>
    </recommendedName>
</protein>